<accession>A0ABN7NEX0</accession>
<feature type="region of interest" description="Disordered" evidence="1">
    <location>
        <begin position="33"/>
        <end position="82"/>
    </location>
</feature>
<dbReference type="Gene3D" id="2.30.42.10">
    <property type="match status" value="1"/>
</dbReference>
<organism evidence="3 4">
    <name type="scientific">Timema podura</name>
    <name type="common">Walking stick</name>
    <dbReference type="NCBI Taxonomy" id="61482"/>
    <lineage>
        <taxon>Eukaryota</taxon>
        <taxon>Metazoa</taxon>
        <taxon>Ecdysozoa</taxon>
        <taxon>Arthropoda</taxon>
        <taxon>Hexapoda</taxon>
        <taxon>Insecta</taxon>
        <taxon>Pterygota</taxon>
        <taxon>Neoptera</taxon>
        <taxon>Polyneoptera</taxon>
        <taxon>Phasmatodea</taxon>
        <taxon>Timematodea</taxon>
        <taxon>Timematoidea</taxon>
        <taxon>Timematidae</taxon>
        <taxon>Timema</taxon>
    </lineage>
</organism>
<name>A0ABN7NEX0_TIMPD</name>
<dbReference type="PROSITE" id="PS50106">
    <property type="entry name" value="PDZ"/>
    <property type="match status" value="1"/>
</dbReference>
<feature type="compositionally biased region" description="Low complexity" evidence="1">
    <location>
        <begin position="37"/>
        <end position="48"/>
    </location>
</feature>
<keyword evidence="4" id="KW-1185">Reference proteome</keyword>
<evidence type="ECO:0000259" key="2">
    <source>
        <dbReference type="PROSITE" id="PS50106"/>
    </source>
</evidence>
<feature type="domain" description="PDZ" evidence="2">
    <location>
        <begin position="86"/>
        <end position="143"/>
    </location>
</feature>
<evidence type="ECO:0000313" key="3">
    <source>
        <dbReference type="EMBL" id="CAG2053145.1"/>
    </source>
</evidence>
<protein>
    <recommendedName>
        <fullName evidence="2">PDZ domain-containing protein</fullName>
    </recommendedName>
</protein>
<evidence type="ECO:0000313" key="4">
    <source>
        <dbReference type="Proteomes" id="UP001153148"/>
    </source>
</evidence>
<dbReference type="InterPro" id="IPR001478">
    <property type="entry name" value="PDZ"/>
</dbReference>
<dbReference type="Proteomes" id="UP001153148">
    <property type="component" value="Unassembled WGS sequence"/>
</dbReference>
<proteinExistence type="predicted"/>
<feature type="compositionally biased region" description="Basic and acidic residues" evidence="1">
    <location>
        <begin position="57"/>
        <end position="68"/>
    </location>
</feature>
<evidence type="ECO:0000256" key="1">
    <source>
        <dbReference type="SAM" id="MobiDB-lite"/>
    </source>
</evidence>
<dbReference type="InterPro" id="IPR036034">
    <property type="entry name" value="PDZ_sf"/>
</dbReference>
<sequence>MWIEDGRFHIFLPLDSGKQRYYDKMKQNSLQPFTYDSRSNQESSRRSQTIQHVTQSQEEKQKEERNKGAQDIAQQTTSNTVHHVRRLLLKRDPNDRSVGGNGLGMRVIGGKEIPNSGGKLGTYVTRIYQGGVADKLGVIKEGW</sequence>
<comment type="caution">
    <text evidence="3">The sequence shown here is derived from an EMBL/GenBank/DDBJ whole genome shotgun (WGS) entry which is preliminary data.</text>
</comment>
<reference evidence="3" key="1">
    <citation type="submission" date="2021-03" db="EMBL/GenBank/DDBJ databases">
        <authorList>
            <person name="Tran Van P."/>
        </authorList>
    </citation>
    <scope>NUCLEOTIDE SEQUENCE</scope>
</reference>
<feature type="compositionally biased region" description="Polar residues" evidence="1">
    <location>
        <begin position="72"/>
        <end position="81"/>
    </location>
</feature>
<gene>
    <name evidence="3" type="ORF">TPAB3V08_LOCUS221</name>
</gene>
<dbReference type="EMBL" id="CAJPIN010000166">
    <property type="protein sequence ID" value="CAG2053145.1"/>
    <property type="molecule type" value="Genomic_DNA"/>
</dbReference>
<dbReference type="SUPFAM" id="SSF50156">
    <property type="entry name" value="PDZ domain-like"/>
    <property type="match status" value="1"/>
</dbReference>